<dbReference type="EMBL" id="JAZHRV010000001">
    <property type="protein sequence ID" value="MEH2557620.1"/>
    <property type="molecule type" value="Genomic_DNA"/>
</dbReference>
<feature type="domain" description="Xaa-Pro dipeptidyl-peptidase C-terminal" evidence="2">
    <location>
        <begin position="328"/>
        <end position="581"/>
    </location>
</feature>
<keyword evidence="1" id="KW-0378">Hydrolase</keyword>
<dbReference type="Gene3D" id="1.10.3020.20">
    <property type="match status" value="1"/>
</dbReference>
<dbReference type="NCBIfam" id="TIGR00976">
    <property type="entry name" value="CocE_NonD"/>
    <property type="match status" value="1"/>
</dbReference>
<dbReference type="InterPro" id="IPR013736">
    <property type="entry name" value="Xaa-Pro_dipept_C"/>
</dbReference>
<dbReference type="InterPro" id="IPR029058">
    <property type="entry name" value="AB_hydrolase_fold"/>
</dbReference>
<dbReference type="Pfam" id="PF02129">
    <property type="entry name" value="Peptidase_S15"/>
    <property type="match status" value="1"/>
</dbReference>
<dbReference type="PANTHER" id="PTHR43056">
    <property type="entry name" value="PEPTIDASE S9 PROLYL OLIGOPEPTIDASE"/>
    <property type="match status" value="1"/>
</dbReference>
<dbReference type="SMART" id="SM00939">
    <property type="entry name" value="PepX_C"/>
    <property type="match status" value="1"/>
</dbReference>
<organism evidence="3 4">
    <name type="scientific">Bradyrhizobium algeriense</name>
    <dbReference type="NCBI Taxonomy" id="634784"/>
    <lineage>
        <taxon>Bacteria</taxon>
        <taxon>Pseudomonadati</taxon>
        <taxon>Pseudomonadota</taxon>
        <taxon>Alphaproteobacteria</taxon>
        <taxon>Hyphomicrobiales</taxon>
        <taxon>Nitrobacteraceae</taxon>
        <taxon>Bradyrhizobium</taxon>
    </lineage>
</organism>
<dbReference type="SUPFAM" id="SSF53474">
    <property type="entry name" value="alpha/beta-Hydrolases"/>
    <property type="match status" value="1"/>
</dbReference>
<dbReference type="SUPFAM" id="SSF49785">
    <property type="entry name" value="Galactose-binding domain-like"/>
    <property type="match status" value="1"/>
</dbReference>
<dbReference type="InterPro" id="IPR050585">
    <property type="entry name" value="Xaa-Pro_dipeptidyl-ppase/CocE"/>
</dbReference>
<sequence>MMPQDQTAQILDRAPGLGASMTIDWDVPLEMDDGAVLRADVFRPAKAGKFPVVLSYGPYAKGLSFQEGYPTAWESMVMQFPEVERGSSGLYQAWEVVDPEKWVPHDYVCVRVDGRGAGRSPGFLEPWSPRETADLYGSIEWAAAQNWSNGKVGLNGISYYGMNQWQVACLKSPHLAAICVWEGAADFYRDVSHHGGIYSTFVANWYRKQVTSVQHGLGARGPRSRATGELVCGPQTLGEAELAKSRCDLGADFFAHPHDDGYFRVRSAQFENIDIPLLSAANWGGAGLHLRGNVEGFLHAASTQKWLEIHGREHWTEFYTDYGISLQKRFFDHFLKGLDNGWDREPPVRLQIRHVDSFLERAEDSWPLGNTRWTQLYLNADALTLRDTVPAKTTRVSYEGFGDGVTFLLPHAEKPVEITGPLAATLYVSSETIDADLFVIVRAFAPDLREIVFQGALDPHTPVAQGWLRASHRKLDPARSRPWRPYHSHDERQPLVPGTIYRLDIEIWPTSIVLPAGYRLGLTIRGRDYEYPGPAGQLSNIANPMRGCGPFLHDDPRDRPADIFGKRVTIHCGPETPSSLLVPIIPQQGSAR</sequence>
<evidence type="ECO:0000259" key="2">
    <source>
        <dbReference type="SMART" id="SM00939"/>
    </source>
</evidence>
<accession>A0ABU8BGE0</accession>
<evidence type="ECO:0000256" key="1">
    <source>
        <dbReference type="ARBA" id="ARBA00022801"/>
    </source>
</evidence>
<dbReference type="PANTHER" id="PTHR43056:SF10">
    <property type="entry name" value="COCE_NOND FAMILY, PUTATIVE (AFU_ORTHOLOGUE AFUA_7G00600)-RELATED"/>
    <property type="match status" value="1"/>
</dbReference>
<proteinExistence type="predicted"/>
<dbReference type="InterPro" id="IPR008979">
    <property type="entry name" value="Galactose-bd-like_sf"/>
</dbReference>
<comment type="caution">
    <text evidence="3">The sequence shown here is derived from an EMBL/GenBank/DDBJ whole genome shotgun (WGS) entry which is preliminary data.</text>
</comment>
<dbReference type="RefSeq" id="WP_334484010.1">
    <property type="nucleotide sequence ID" value="NZ_JAZHRV010000001.1"/>
</dbReference>
<gene>
    <name evidence="3" type="ORF">V1286_005149</name>
</gene>
<dbReference type="InterPro" id="IPR005674">
    <property type="entry name" value="CocE/Ser_esterase"/>
</dbReference>
<reference evidence="3 4" key="1">
    <citation type="submission" date="2024-02" db="EMBL/GenBank/DDBJ databases">
        <title>Adaptive strategies in a cosmopolitan and abundant soil bacterium.</title>
        <authorList>
            <person name="Carini P."/>
        </authorList>
    </citation>
    <scope>NUCLEOTIDE SEQUENCE [LARGE SCALE GENOMIC DNA]</scope>
    <source>
        <strain evidence="3 4">AZCC 1608</strain>
    </source>
</reference>
<evidence type="ECO:0000313" key="4">
    <source>
        <dbReference type="Proteomes" id="UP001364224"/>
    </source>
</evidence>
<dbReference type="Gene3D" id="2.60.120.260">
    <property type="entry name" value="Galactose-binding domain-like"/>
    <property type="match status" value="1"/>
</dbReference>
<evidence type="ECO:0000313" key="3">
    <source>
        <dbReference type="EMBL" id="MEH2557620.1"/>
    </source>
</evidence>
<dbReference type="Gene3D" id="3.40.50.1820">
    <property type="entry name" value="alpha/beta hydrolase"/>
    <property type="match status" value="1"/>
</dbReference>
<keyword evidence="4" id="KW-1185">Reference proteome</keyword>
<name>A0ABU8BGE0_9BRAD</name>
<protein>
    <submittedName>
        <fullName evidence="3">Acyl esterase</fullName>
    </submittedName>
</protein>
<dbReference type="Proteomes" id="UP001364224">
    <property type="component" value="Unassembled WGS sequence"/>
</dbReference>
<dbReference type="InterPro" id="IPR000383">
    <property type="entry name" value="Xaa-Pro-like_dom"/>
</dbReference>
<dbReference type="Pfam" id="PF08530">
    <property type="entry name" value="PepX_C"/>
    <property type="match status" value="1"/>
</dbReference>